<evidence type="ECO:0000256" key="1">
    <source>
        <dbReference type="SAM" id="MobiDB-lite"/>
    </source>
</evidence>
<dbReference type="Pfam" id="PF26153">
    <property type="entry name" value="LEA-2L_5"/>
    <property type="match status" value="1"/>
</dbReference>
<keyword evidence="2" id="KW-1133">Transmembrane helix</keyword>
<feature type="region of interest" description="Disordered" evidence="1">
    <location>
        <begin position="1"/>
        <end position="41"/>
    </location>
</feature>
<keyword evidence="2" id="KW-0472">Membrane</keyword>
<dbReference type="GO" id="GO:0000329">
    <property type="term" value="C:fungal-type vacuole membrane"/>
    <property type="evidence" value="ECO:0007669"/>
    <property type="project" value="InterPro"/>
</dbReference>
<proteinExistence type="predicted"/>
<feature type="compositionally biased region" description="Polar residues" evidence="1">
    <location>
        <begin position="65"/>
        <end position="76"/>
    </location>
</feature>
<evidence type="ECO:0000313" key="4">
    <source>
        <dbReference type="EMBL" id="ORX63985.1"/>
    </source>
</evidence>
<evidence type="ECO:0000259" key="3">
    <source>
        <dbReference type="Pfam" id="PF26153"/>
    </source>
</evidence>
<dbReference type="OrthoDB" id="10039566at2759"/>
<sequence length="815" mass="90243">MVKFQTNTDQPTSDSSPSYQHQENGDNQGKSQQEIEDEIFREHHAISERTPLLAAKNNVPLYSAPAQTRSNDSGADSTPTQSSTPQQPPEIFKITQKWWRELSSTTKWVIIVAIIFLIQLFFFIFSLKIVAPITTRNAIEQSEISFDSVRVENSGSSFAIVGNATINNLGKVKVTSDPTDLSVYYLGNLLGNIALPAMTLSPQDNQFFINSTLRTYEPALLEGFVADTILKDSLEWDIQGFMNFYSKAATLRDYSLNKKIQFTGFNGAKEIQLRSLNLYSDNFDHGVGFTADLSFWNPSNITLLPGNLAFGLFYENLLIAEGNSADPVLTPGDNDLVLSGSLSTISDDAAHMTEFLNKYFKGDVLNVEVRGLGSASAHWLDKALQHVQTEVEVQGIPEPVYITEMSITDPSVEFDGQEYTLGLNGVLNANLKLPTTFKTLPIRIRQTSQVCVYRFEACVPFAALDVPSSAILTTAEEDFTSMKAELSDVQLVALPDAQDEYSQVLQDFFTSKNLIFQVTGHTIITAETAIGLLDLELDSFTEFVDVKGLSSLQHPPINVTSVEMSSSSEGLTFESVVALHSESSILLRLGPVVLDLMYEEVKIGEAWIPDLEISPGDNNIVVYSQLINPDTAPLNETIGELFSKHLQGVDVPLRVQGNSRSSLIEPLNQVLQHYVHPFTIPGRSGNLIEGTAFHLFFGSISTQITNPINTLPLKIRVLNATLSMEDSKIGEVNLRFREGSWFSPINIPPNRSLRTPRLPVSFTEDGAKKLRAHQGGEVELDIQSKVEVEINKMPIHVTYNVSHIIAKVNSWFFSE</sequence>
<comment type="caution">
    <text evidence="4">The sequence shown here is derived from an EMBL/GenBank/DDBJ whole genome shotgun (WGS) entry which is preliminary data.</text>
</comment>
<evidence type="ECO:0000313" key="5">
    <source>
        <dbReference type="Proteomes" id="UP000193498"/>
    </source>
</evidence>
<dbReference type="InterPro" id="IPR059066">
    <property type="entry name" value="Ig_Tag1-like_5th"/>
</dbReference>
<feature type="region of interest" description="Disordered" evidence="1">
    <location>
        <begin position="64"/>
        <end position="89"/>
    </location>
</feature>
<gene>
    <name evidence="4" type="ORF">K493DRAFT_309644</name>
</gene>
<dbReference type="Proteomes" id="UP000193498">
    <property type="component" value="Unassembled WGS sequence"/>
</dbReference>
<evidence type="ECO:0000256" key="2">
    <source>
        <dbReference type="SAM" id="Phobius"/>
    </source>
</evidence>
<dbReference type="InterPro" id="IPR046368">
    <property type="entry name" value="Tag1"/>
</dbReference>
<dbReference type="STRING" id="1314790.A0A1Y1VSI4"/>
<reference evidence="4 5" key="1">
    <citation type="submission" date="2016-07" db="EMBL/GenBank/DDBJ databases">
        <title>Pervasive Adenine N6-methylation of Active Genes in Fungi.</title>
        <authorList>
            <consortium name="DOE Joint Genome Institute"/>
            <person name="Mondo S.J."/>
            <person name="Dannebaum R.O."/>
            <person name="Kuo R.C."/>
            <person name="Labutti K."/>
            <person name="Haridas S."/>
            <person name="Kuo A."/>
            <person name="Salamov A."/>
            <person name="Ahrendt S.R."/>
            <person name="Lipzen A."/>
            <person name="Sullivan W."/>
            <person name="Andreopoulos W.B."/>
            <person name="Clum A."/>
            <person name="Lindquist E."/>
            <person name="Daum C."/>
            <person name="Ramamoorthy G.K."/>
            <person name="Gryganskyi A."/>
            <person name="Culley D."/>
            <person name="Magnuson J.K."/>
            <person name="James T.Y."/>
            <person name="O'Malley M.A."/>
            <person name="Stajich J.E."/>
            <person name="Spatafora J.W."/>
            <person name="Visel A."/>
            <person name="Grigoriev I.V."/>
        </authorList>
    </citation>
    <scope>NUCLEOTIDE SEQUENCE [LARGE SCALE GENOMIC DNA]</scope>
    <source>
        <strain evidence="4 5">CBS 931.73</strain>
    </source>
</reference>
<name>A0A1Y1VSI4_9FUNG</name>
<dbReference type="AlphaFoldDB" id="A0A1Y1VSI4"/>
<accession>A0A1Y1VSI4</accession>
<feature type="transmembrane region" description="Helical" evidence="2">
    <location>
        <begin position="108"/>
        <end position="127"/>
    </location>
</feature>
<organism evidence="4 5">
    <name type="scientific">Basidiobolus meristosporus CBS 931.73</name>
    <dbReference type="NCBI Taxonomy" id="1314790"/>
    <lineage>
        <taxon>Eukaryota</taxon>
        <taxon>Fungi</taxon>
        <taxon>Fungi incertae sedis</taxon>
        <taxon>Zoopagomycota</taxon>
        <taxon>Entomophthoromycotina</taxon>
        <taxon>Basidiobolomycetes</taxon>
        <taxon>Basidiobolales</taxon>
        <taxon>Basidiobolaceae</taxon>
        <taxon>Basidiobolus</taxon>
    </lineage>
</organism>
<dbReference type="EMBL" id="MCFE01001247">
    <property type="protein sequence ID" value="ORX63985.1"/>
    <property type="molecule type" value="Genomic_DNA"/>
</dbReference>
<dbReference type="PANTHER" id="PTHR35895:SF1">
    <property type="entry name" value="LIPID-BINDING SERUM GLYCOPROTEIN C-TERMINAL DOMAIN-CONTAINING PROTEIN"/>
    <property type="match status" value="1"/>
</dbReference>
<keyword evidence="2" id="KW-0812">Transmembrane</keyword>
<feature type="compositionally biased region" description="Polar residues" evidence="1">
    <location>
        <begin position="1"/>
        <end position="32"/>
    </location>
</feature>
<dbReference type="InterPro" id="IPR022185">
    <property type="entry name" value="DUF3712"/>
</dbReference>
<keyword evidence="5" id="KW-1185">Reference proteome</keyword>
<protein>
    <recommendedName>
        <fullName evidence="3">Tag1-like fifth Ig-like domain-containing protein</fullName>
    </recommendedName>
</protein>
<feature type="domain" description="Tag1-like fifth Ig-like" evidence="3">
    <location>
        <begin position="684"/>
        <end position="793"/>
    </location>
</feature>
<dbReference type="InParanoid" id="A0A1Y1VSI4"/>
<dbReference type="Pfam" id="PF12505">
    <property type="entry name" value="DUF3712"/>
    <property type="match status" value="1"/>
</dbReference>
<dbReference type="PANTHER" id="PTHR35895">
    <property type="entry name" value="CHROMOSOME 16, WHOLE GENOME SHOTGUN SEQUENCE"/>
    <property type="match status" value="1"/>
</dbReference>